<dbReference type="EMBL" id="CM042890">
    <property type="protein sequence ID" value="KAI4311200.1"/>
    <property type="molecule type" value="Genomic_DNA"/>
</dbReference>
<evidence type="ECO:0000313" key="1">
    <source>
        <dbReference type="EMBL" id="KAI4311200.1"/>
    </source>
</evidence>
<reference evidence="2" key="1">
    <citation type="journal article" date="2023" name="Front. Plant Sci.">
        <title>Chromosomal-level genome assembly of Melastoma candidum provides insights into trichome evolution.</title>
        <authorList>
            <person name="Zhong Y."/>
            <person name="Wu W."/>
            <person name="Sun C."/>
            <person name="Zou P."/>
            <person name="Liu Y."/>
            <person name="Dai S."/>
            <person name="Zhou R."/>
        </authorList>
    </citation>
    <scope>NUCLEOTIDE SEQUENCE [LARGE SCALE GENOMIC DNA]</scope>
</reference>
<comment type="caution">
    <text evidence="1">The sequence shown here is derived from an EMBL/GenBank/DDBJ whole genome shotgun (WGS) entry which is preliminary data.</text>
</comment>
<accession>A0ACB9LI72</accession>
<gene>
    <name evidence="1" type="ORF">MLD38_036112</name>
</gene>
<keyword evidence="2" id="KW-1185">Reference proteome</keyword>
<name>A0ACB9LI72_9MYRT</name>
<protein>
    <submittedName>
        <fullName evidence="1">Uncharacterized protein</fullName>
    </submittedName>
</protein>
<evidence type="ECO:0000313" key="2">
    <source>
        <dbReference type="Proteomes" id="UP001057402"/>
    </source>
</evidence>
<organism evidence="1 2">
    <name type="scientific">Melastoma candidum</name>
    <dbReference type="NCBI Taxonomy" id="119954"/>
    <lineage>
        <taxon>Eukaryota</taxon>
        <taxon>Viridiplantae</taxon>
        <taxon>Streptophyta</taxon>
        <taxon>Embryophyta</taxon>
        <taxon>Tracheophyta</taxon>
        <taxon>Spermatophyta</taxon>
        <taxon>Magnoliopsida</taxon>
        <taxon>eudicotyledons</taxon>
        <taxon>Gunneridae</taxon>
        <taxon>Pentapetalae</taxon>
        <taxon>rosids</taxon>
        <taxon>malvids</taxon>
        <taxon>Myrtales</taxon>
        <taxon>Melastomataceae</taxon>
        <taxon>Melastomatoideae</taxon>
        <taxon>Melastomateae</taxon>
        <taxon>Melastoma</taxon>
    </lineage>
</organism>
<proteinExistence type="predicted"/>
<sequence>METTKDAGVVPRGGAKAWEVGLRVLALALTLVAAIVLGLDKQTKVVPLQLTPSLPPLDVPVHAKWHYLSAFVFFVVANVVACTYSALSLILVICKKPLASSAVIVGDIVIAALLAASGGATGAIGVMGKEGNSHVRWAKVCDIFGKFCDKVAVSLVLSLLGSLTFLLLASFTVIATNRRSR</sequence>
<dbReference type="Proteomes" id="UP001057402">
    <property type="component" value="Chromosome 11"/>
</dbReference>